<organism evidence="2 3">
    <name type="scientific">Suttonella indologenes</name>
    <dbReference type="NCBI Taxonomy" id="13276"/>
    <lineage>
        <taxon>Bacteria</taxon>
        <taxon>Pseudomonadati</taxon>
        <taxon>Pseudomonadota</taxon>
        <taxon>Gammaproteobacteria</taxon>
        <taxon>Cardiobacteriales</taxon>
        <taxon>Cardiobacteriaceae</taxon>
        <taxon>Suttonella</taxon>
    </lineage>
</organism>
<dbReference type="GO" id="GO:0005829">
    <property type="term" value="C:cytosol"/>
    <property type="evidence" value="ECO:0007669"/>
    <property type="project" value="TreeGrafter"/>
</dbReference>
<dbReference type="EMBL" id="UHIA01000002">
    <property type="protein sequence ID" value="SUO90215.1"/>
    <property type="molecule type" value="Genomic_DNA"/>
</dbReference>
<dbReference type="GO" id="GO:0006402">
    <property type="term" value="P:mRNA catabolic process"/>
    <property type="evidence" value="ECO:0007669"/>
    <property type="project" value="TreeGrafter"/>
</dbReference>
<dbReference type="InterPro" id="IPR001900">
    <property type="entry name" value="RNase_II/R"/>
</dbReference>
<gene>
    <name evidence="2" type="primary">rnr_1</name>
    <name evidence="2" type="ORF">NCTC10717_00010</name>
</gene>
<dbReference type="SUPFAM" id="SSF50249">
    <property type="entry name" value="Nucleic acid-binding proteins"/>
    <property type="match status" value="1"/>
</dbReference>
<evidence type="ECO:0000313" key="3">
    <source>
        <dbReference type="Proteomes" id="UP000254575"/>
    </source>
</evidence>
<dbReference type="GO" id="GO:0008859">
    <property type="term" value="F:exoribonuclease II activity"/>
    <property type="evidence" value="ECO:0007669"/>
    <property type="project" value="UniProtKB-EC"/>
</dbReference>
<dbReference type="GO" id="GO:0003723">
    <property type="term" value="F:RNA binding"/>
    <property type="evidence" value="ECO:0007669"/>
    <property type="project" value="InterPro"/>
</dbReference>
<proteinExistence type="predicted"/>
<dbReference type="AlphaFoldDB" id="A0A380MLL3"/>
<accession>A0A380MLL3</accession>
<dbReference type="Proteomes" id="UP000254575">
    <property type="component" value="Unassembled WGS sequence"/>
</dbReference>
<keyword evidence="2" id="KW-0378">Hydrolase</keyword>
<reference evidence="2 3" key="1">
    <citation type="submission" date="2018-06" db="EMBL/GenBank/DDBJ databases">
        <authorList>
            <consortium name="Pathogen Informatics"/>
            <person name="Doyle S."/>
        </authorList>
    </citation>
    <scope>NUCLEOTIDE SEQUENCE [LARGE SCALE GENOMIC DNA]</scope>
    <source>
        <strain evidence="2 3">NCTC10717</strain>
    </source>
</reference>
<name>A0A380MLL3_9GAMM</name>
<evidence type="ECO:0000259" key="1">
    <source>
        <dbReference type="Pfam" id="PF00773"/>
    </source>
</evidence>
<evidence type="ECO:0000313" key="2">
    <source>
        <dbReference type="EMBL" id="SUO90215.1"/>
    </source>
</evidence>
<dbReference type="PANTHER" id="PTHR23355:SF9">
    <property type="entry name" value="DIS3-LIKE EXONUCLEASE 2"/>
    <property type="match status" value="1"/>
</dbReference>
<feature type="domain" description="RNB" evidence="1">
    <location>
        <begin position="13"/>
        <end position="71"/>
    </location>
</feature>
<keyword evidence="3" id="KW-1185">Reference proteome</keyword>
<dbReference type="EC" id="3.1.13.1" evidence="2"/>
<dbReference type="InterPro" id="IPR050180">
    <property type="entry name" value="RNR_Ribonuclease"/>
</dbReference>
<dbReference type="Pfam" id="PF00773">
    <property type="entry name" value="RNB"/>
    <property type="match status" value="1"/>
</dbReference>
<dbReference type="PANTHER" id="PTHR23355">
    <property type="entry name" value="RIBONUCLEASE"/>
    <property type="match status" value="1"/>
</dbReference>
<dbReference type="InterPro" id="IPR012340">
    <property type="entry name" value="NA-bd_OB-fold"/>
</dbReference>
<protein>
    <submittedName>
        <fullName evidence="2">Ribonuclease R</fullName>
        <ecNumber evidence="2">3.1.13.1</ecNumber>
    </submittedName>
</protein>
<sequence>MPEALRAQDYENRWDLRHLPFVTIDGISARDFDDAVFAEKRGANYCLYVAIADVSHYVKLGRPLDEEAHLRRHFRLFP</sequence>